<dbReference type="PANTHER" id="PTHR35535:SF2">
    <property type="entry name" value="DUF306 DOMAIN-CONTAINING PROTEIN"/>
    <property type="match status" value="1"/>
</dbReference>
<proteinExistence type="predicted"/>
<reference evidence="3 4" key="1">
    <citation type="submission" date="2019-02" db="EMBL/GenBank/DDBJ databases">
        <title>Deep-cultivation of Planctomycetes and their phenomic and genomic characterization uncovers novel biology.</title>
        <authorList>
            <person name="Wiegand S."/>
            <person name="Jogler M."/>
            <person name="Boedeker C."/>
            <person name="Pinto D."/>
            <person name="Vollmers J."/>
            <person name="Rivas-Marin E."/>
            <person name="Kohn T."/>
            <person name="Peeters S.H."/>
            <person name="Heuer A."/>
            <person name="Rast P."/>
            <person name="Oberbeckmann S."/>
            <person name="Bunk B."/>
            <person name="Jeske O."/>
            <person name="Meyerdierks A."/>
            <person name="Storesund J.E."/>
            <person name="Kallscheuer N."/>
            <person name="Luecker S."/>
            <person name="Lage O.M."/>
            <person name="Pohl T."/>
            <person name="Merkel B.J."/>
            <person name="Hornburger P."/>
            <person name="Mueller R.-W."/>
            <person name="Bruemmer F."/>
            <person name="Labrenz M."/>
            <person name="Spormann A.M."/>
            <person name="Op Den Camp H."/>
            <person name="Overmann J."/>
            <person name="Amann R."/>
            <person name="Jetten M.S.M."/>
            <person name="Mascher T."/>
            <person name="Medema M.H."/>
            <person name="Devos D.P."/>
            <person name="Kaster A.-K."/>
            <person name="Ovreas L."/>
            <person name="Rohde M."/>
            <person name="Galperin M.Y."/>
            <person name="Jogler C."/>
        </authorList>
    </citation>
    <scope>NUCLEOTIDE SEQUENCE [LARGE SCALE GENOMIC DNA]</scope>
    <source>
        <strain evidence="3 4">Poly41</strain>
    </source>
</reference>
<evidence type="ECO:0000259" key="2">
    <source>
        <dbReference type="Pfam" id="PF03724"/>
    </source>
</evidence>
<dbReference type="EMBL" id="SJPV01000001">
    <property type="protein sequence ID" value="TWU42666.1"/>
    <property type="molecule type" value="Genomic_DNA"/>
</dbReference>
<evidence type="ECO:0000313" key="3">
    <source>
        <dbReference type="EMBL" id="TWU42666.1"/>
    </source>
</evidence>
<dbReference type="InterPro" id="IPR036412">
    <property type="entry name" value="HAD-like_sf"/>
</dbReference>
<feature type="chain" id="PRO_5022873886" evidence="1">
    <location>
        <begin position="28"/>
        <end position="455"/>
    </location>
</feature>
<protein>
    <submittedName>
        <fullName evidence="3">META domain protein</fullName>
    </submittedName>
</protein>
<dbReference type="AlphaFoldDB" id="A0A5C6E5G1"/>
<feature type="signal peptide" evidence="1">
    <location>
        <begin position="1"/>
        <end position="27"/>
    </location>
</feature>
<dbReference type="PANTHER" id="PTHR35535">
    <property type="entry name" value="HEAT SHOCK PROTEIN HSLJ"/>
    <property type="match status" value="1"/>
</dbReference>
<dbReference type="Gene3D" id="3.40.50.1000">
    <property type="entry name" value="HAD superfamily/HAD-like"/>
    <property type="match status" value="1"/>
</dbReference>
<comment type="caution">
    <text evidence="3">The sequence shown here is derived from an EMBL/GenBank/DDBJ whole genome shotgun (WGS) entry which is preliminary data.</text>
</comment>
<organism evidence="3 4">
    <name type="scientific">Novipirellula artificiosorum</name>
    <dbReference type="NCBI Taxonomy" id="2528016"/>
    <lineage>
        <taxon>Bacteria</taxon>
        <taxon>Pseudomonadati</taxon>
        <taxon>Planctomycetota</taxon>
        <taxon>Planctomycetia</taxon>
        <taxon>Pirellulales</taxon>
        <taxon>Pirellulaceae</taxon>
        <taxon>Novipirellula</taxon>
    </lineage>
</organism>
<dbReference type="InterPro" id="IPR038670">
    <property type="entry name" value="HslJ-like_sf"/>
</dbReference>
<dbReference type="InterPro" id="IPR005184">
    <property type="entry name" value="DUF306_Meta_HslJ"/>
</dbReference>
<dbReference type="Pfam" id="PF12710">
    <property type="entry name" value="HAD"/>
    <property type="match status" value="1"/>
</dbReference>
<dbReference type="Pfam" id="PF03724">
    <property type="entry name" value="META"/>
    <property type="match status" value="1"/>
</dbReference>
<dbReference type="Proteomes" id="UP000319143">
    <property type="component" value="Unassembled WGS sequence"/>
</dbReference>
<keyword evidence="1" id="KW-0732">Signal</keyword>
<accession>A0A5C6E5G1</accession>
<dbReference type="Gene3D" id="2.40.128.270">
    <property type="match status" value="1"/>
</dbReference>
<evidence type="ECO:0000256" key="1">
    <source>
        <dbReference type="SAM" id="SignalP"/>
    </source>
</evidence>
<dbReference type="InterPro" id="IPR023214">
    <property type="entry name" value="HAD_sf"/>
</dbReference>
<name>A0A5C6E5G1_9BACT</name>
<dbReference type="SUPFAM" id="SSF56784">
    <property type="entry name" value="HAD-like"/>
    <property type="match status" value="1"/>
</dbReference>
<evidence type="ECO:0000313" key="4">
    <source>
        <dbReference type="Proteomes" id="UP000319143"/>
    </source>
</evidence>
<dbReference type="RefSeq" id="WP_231615396.1">
    <property type="nucleotide sequence ID" value="NZ_SJPV01000001.1"/>
</dbReference>
<keyword evidence="4" id="KW-1185">Reference proteome</keyword>
<dbReference type="InterPro" id="IPR053147">
    <property type="entry name" value="Hsp_HslJ-like"/>
</dbReference>
<feature type="domain" description="DUF306" evidence="2">
    <location>
        <begin position="345"/>
        <end position="449"/>
    </location>
</feature>
<sequence length="455" mass="50009" precursor="true">MCHSLSSCRLMMALSVFVLGTAPTAFAQDPLHSWNEGSAKAAILDFVDKTTAEDSDDFVAVEDRIAVFDNDGTLWPENPLPFQLIFAIDELKRLAPKHPEWKQDKLLAAALSGDVATLKEDVMGSLKQLLIATHSGITTDQFNQRVEDWMATAKHPRFDRHYTDLVYQPMLEVLVYLRANGYRTFIVSGGGADFMRVWADQTYGIPSEQTIGSIGEVKFEIRDGVPVLIKQAAISFIDDKEGKPVAIHRQVGRRPVVAFGNSDGDKAMLEWTTMARSPSLGVIVHHTDAEREYAYDKSPQSSGKLIEALADAPKRGWVVVDMAKDWNQVFPDENAPSAGAAARMDLAGTNWLVEDIAGRGVIDRAQTTIEFSEDGTVSGNTAVNRYSGKVSIKGDSIDFGPLITTRRAGPPAVMDQEQKFLAAMERVKRVRVDENGLLHFGGEDGEAVIRASKIQ</sequence>
<gene>
    <name evidence="3" type="ORF">Poly41_09650</name>
</gene>